<feature type="transmembrane region" description="Helical" evidence="2">
    <location>
        <begin position="20"/>
        <end position="40"/>
    </location>
</feature>
<reference evidence="3 4" key="1">
    <citation type="submission" date="2018-04" db="EMBL/GenBank/DDBJ databases">
        <title>Massilia violaceinigra sp. nov., a novel purple-pigmented bacterium isolated from Tianshan glacier, Xinjiang, China.</title>
        <authorList>
            <person name="Wang H."/>
        </authorList>
    </citation>
    <scope>NUCLEOTIDE SEQUENCE [LARGE SCALE GENOMIC DNA]</scope>
    <source>
        <strain evidence="3 4">B448-2</strain>
    </source>
</reference>
<keyword evidence="2" id="KW-1133">Transmembrane helix</keyword>
<keyword evidence="2" id="KW-0812">Transmembrane</keyword>
<evidence type="ECO:0000313" key="4">
    <source>
        <dbReference type="Proteomes" id="UP000241421"/>
    </source>
</evidence>
<organism evidence="3 4">
    <name type="scientific">Massilia glaciei</name>
    <dbReference type="NCBI Taxonomy" id="1524097"/>
    <lineage>
        <taxon>Bacteria</taxon>
        <taxon>Pseudomonadati</taxon>
        <taxon>Pseudomonadota</taxon>
        <taxon>Betaproteobacteria</taxon>
        <taxon>Burkholderiales</taxon>
        <taxon>Oxalobacteraceae</taxon>
        <taxon>Telluria group</taxon>
        <taxon>Massilia</taxon>
    </lineage>
</organism>
<comment type="caution">
    <text evidence="3">The sequence shown here is derived from an EMBL/GenBank/DDBJ whole genome shotgun (WGS) entry which is preliminary data.</text>
</comment>
<dbReference type="EMBL" id="PXWF02000087">
    <property type="protein sequence ID" value="PWF49429.1"/>
    <property type="molecule type" value="Genomic_DNA"/>
</dbReference>
<dbReference type="AlphaFoldDB" id="A0A2U2HPM2"/>
<name>A0A2U2HPM2_9BURK</name>
<feature type="coiled-coil region" evidence="1">
    <location>
        <begin position="63"/>
        <end position="119"/>
    </location>
</feature>
<keyword evidence="1" id="KW-0175">Coiled coil</keyword>
<sequence length="218" mass="24373">MPDPGGTAMQTLLLSPFSLGGVQSIVLFFVSIGFACFAMWDGLAADDKYPGYGDVQRAAIKSRQEFDSDVQAMREELVDLRQQHLDSFEKQIKNCQSGLALLAKELDNKDATAARLNQAVLDVANSMEALLKEFRTENEMHRGALPAPAYFGKKQILTPLAFPSLSTADNRRSLEEQELLVKLLITNEQAIRLRIQQVFEDQIVPIETFEFTFKDRGA</sequence>
<evidence type="ECO:0000256" key="1">
    <source>
        <dbReference type="SAM" id="Coils"/>
    </source>
</evidence>
<accession>A0A2U2HPM2</accession>
<keyword evidence="4" id="KW-1185">Reference proteome</keyword>
<protein>
    <submittedName>
        <fullName evidence="3">Uncharacterized protein</fullName>
    </submittedName>
</protein>
<proteinExistence type="predicted"/>
<dbReference type="Proteomes" id="UP000241421">
    <property type="component" value="Unassembled WGS sequence"/>
</dbReference>
<evidence type="ECO:0000313" key="3">
    <source>
        <dbReference type="EMBL" id="PWF49429.1"/>
    </source>
</evidence>
<evidence type="ECO:0000256" key="2">
    <source>
        <dbReference type="SAM" id="Phobius"/>
    </source>
</evidence>
<keyword evidence="2" id="KW-0472">Membrane</keyword>
<gene>
    <name evidence="3" type="ORF">C7C56_006615</name>
</gene>